<dbReference type="EMBL" id="CABO01000034">
    <property type="protein sequence ID" value="CBI02283.1"/>
    <property type="molecule type" value="Genomic_DNA"/>
</dbReference>
<comment type="caution">
    <text evidence="1">The sequence shown here is derived from an EMBL/GenBank/DDBJ whole genome shotgun (WGS) entry which is preliminary data.</text>
</comment>
<evidence type="ECO:0000313" key="1">
    <source>
        <dbReference type="EMBL" id="CBH75035.1"/>
    </source>
</evidence>
<organism evidence="1">
    <name type="scientific">mine drainage metagenome</name>
    <dbReference type="NCBI Taxonomy" id="410659"/>
    <lineage>
        <taxon>unclassified sequences</taxon>
        <taxon>metagenomes</taxon>
        <taxon>ecological metagenomes</taxon>
    </lineage>
</organism>
<accession>E6PEZ9</accession>
<protein>
    <submittedName>
        <fullName evidence="1">Uncharacterized protein</fullName>
    </submittedName>
</protein>
<proteinExistence type="predicted"/>
<reference evidence="1" key="1">
    <citation type="submission" date="2009-10" db="EMBL/GenBank/DDBJ databases">
        <title>Diversity of trophic interactions inside an arsenic-rich microbial ecosystem.</title>
        <authorList>
            <person name="Bertin P.N."/>
            <person name="Heinrich-Salmeron A."/>
            <person name="Pelletier E."/>
            <person name="Goulhen-Chollet F."/>
            <person name="Arsene-Ploetze F."/>
            <person name="Gallien S."/>
            <person name="Calteau A."/>
            <person name="Vallenet D."/>
            <person name="Casiot C."/>
            <person name="Chane-Woon-Ming B."/>
            <person name="Giloteaux L."/>
            <person name="Barakat M."/>
            <person name="Bonnefoy V."/>
            <person name="Bruneel O."/>
            <person name="Chandler M."/>
            <person name="Cleiss J."/>
            <person name="Duran R."/>
            <person name="Elbaz-Poulichet F."/>
            <person name="Fonknechten N."/>
            <person name="Lauga B."/>
            <person name="Mornico D."/>
            <person name="Ortet P."/>
            <person name="Schaeffer C."/>
            <person name="Siguier P."/>
            <person name="Alexander Thil Smith A."/>
            <person name="Van Dorsselaer A."/>
            <person name="Weissenbach J."/>
            <person name="Medigue C."/>
            <person name="Le Paslier D."/>
        </authorList>
    </citation>
    <scope>NUCLEOTIDE SEQUENCE</scope>
</reference>
<name>E6PEZ9_9ZZZZ</name>
<dbReference type="AlphaFoldDB" id="E6PEZ9"/>
<sequence>MFLNVEGYPMANQEALLATRRNFLASGGVALASLALIPLSDCSGSAGGSVLTPPASLTMKPPFHSA</sequence>
<dbReference type="EMBL" id="CABL01000005">
    <property type="protein sequence ID" value="CBH75035.1"/>
    <property type="molecule type" value="Genomic_DNA"/>
</dbReference>
<gene>
    <name evidence="1" type="ORF">CARN1_0210</name>
    <name evidence="2" type="ORF">CARN4_0990</name>
</gene>
<evidence type="ECO:0000313" key="2">
    <source>
        <dbReference type="EMBL" id="CBI02283.1"/>
    </source>
</evidence>